<feature type="transmembrane region" description="Helical" evidence="9">
    <location>
        <begin position="186"/>
        <end position="208"/>
    </location>
</feature>
<feature type="transmembrane region" description="Helical" evidence="9">
    <location>
        <begin position="12"/>
        <end position="35"/>
    </location>
</feature>
<protein>
    <submittedName>
        <fullName evidence="11">Sulfate transport system permease protein</fullName>
    </submittedName>
</protein>
<dbReference type="EMBL" id="JAFBEB010000001">
    <property type="protein sequence ID" value="MBM7589002.1"/>
    <property type="molecule type" value="Genomic_DNA"/>
</dbReference>
<evidence type="ECO:0000313" key="11">
    <source>
        <dbReference type="EMBL" id="MBM7589002.1"/>
    </source>
</evidence>
<dbReference type="PANTHER" id="PTHR30406:SF8">
    <property type="entry name" value="SULFATE TRANSPORT SYSTEM PERMEASE PROTEIN CYST"/>
    <property type="match status" value="1"/>
</dbReference>
<evidence type="ECO:0000256" key="9">
    <source>
        <dbReference type="SAM" id="Phobius"/>
    </source>
</evidence>
<keyword evidence="3" id="KW-0813">Transport</keyword>
<dbReference type="NCBIfam" id="TIGR00969">
    <property type="entry name" value="3a0106s02"/>
    <property type="match status" value="1"/>
</dbReference>
<feature type="transmembrane region" description="Helical" evidence="9">
    <location>
        <begin position="242"/>
        <end position="261"/>
    </location>
</feature>
<evidence type="ECO:0000256" key="7">
    <source>
        <dbReference type="ARBA" id="ARBA00023136"/>
    </source>
</evidence>
<name>A0A938XZX9_9BACL</name>
<dbReference type="PANTHER" id="PTHR30406">
    <property type="entry name" value="SULFATE TRANSPORT SYSTEM PERMEASE PROTEIN"/>
    <property type="match status" value="1"/>
</dbReference>
<accession>A0A938XZX9</accession>
<keyword evidence="5 9" id="KW-1133">Transmembrane helix</keyword>
<dbReference type="InterPro" id="IPR035906">
    <property type="entry name" value="MetI-like_sf"/>
</dbReference>
<comment type="subcellular location">
    <subcellularLocation>
        <location evidence="1">Membrane</location>
        <topology evidence="1">Multi-pass membrane protein</topology>
    </subcellularLocation>
</comment>
<evidence type="ECO:0000256" key="5">
    <source>
        <dbReference type="ARBA" id="ARBA00022989"/>
    </source>
</evidence>
<comment type="subunit">
    <text evidence="2">The complex is composed of two ATP-binding proteins (CysA), two transmembrane proteins (CysT and CysW) and a solute-binding protein (CysP).</text>
</comment>
<evidence type="ECO:0000313" key="12">
    <source>
        <dbReference type="Proteomes" id="UP000717624"/>
    </source>
</evidence>
<feature type="transmembrane region" description="Helical" evidence="9">
    <location>
        <begin position="129"/>
        <end position="154"/>
    </location>
</feature>
<evidence type="ECO:0000256" key="1">
    <source>
        <dbReference type="ARBA" id="ARBA00004141"/>
    </source>
</evidence>
<dbReference type="Proteomes" id="UP000717624">
    <property type="component" value="Unassembled WGS sequence"/>
</dbReference>
<dbReference type="Pfam" id="PF00528">
    <property type="entry name" value="BPD_transp_1"/>
    <property type="match status" value="1"/>
</dbReference>
<evidence type="ECO:0000256" key="4">
    <source>
        <dbReference type="ARBA" id="ARBA00022692"/>
    </source>
</evidence>
<feature type="transmembrane region" description="Helical" evidence="9">
    <location>
        <begin position="55"/>
        <end position="84"/>
    </location>
</feature>
<evidence type="ECO:0000256" key="6">
    <source>
        <dbReference type="ARBA" id="ARBA00023032"/>
    </source>
</evidence>
<dbReference type="PROSITE" id="PS50928">
    <property type="entry name" value="ABC_TM1"/>
    <property type="match status" value="1"/>
</dbReference>
<dbReference type="GO" id="GO:0015419">
    <property type="term" value="F:ABC-type sulfate transporter activity"/>
    <property type="evidence" value="ECO:0007669"/>
    <property type="project" value="InterPro"/>
</dbReference>
<evidence type="ECO:0000256" key="3">
    <source>
        <dbReference type="ARBA" id="ARBA00022448"/>
    </source>
</evidence>
<comment type="caution">
    <text evidence="11">The sequence shown here is derived from an EMBL/GenBank/DDBJ whole genome shotgun (WGS) entry which is preliminary data.</text>
</comment>
<evidence type="ECO:0000259" key="10">
    <source>
        <dbReference type="PROSITE" id="PS50928"/>
    </source>
</evidence>
<evidence type="ECO:0000256" key="8">
    <source>
        <dbReference type="ARBA" id="ARBA00025323"/>
    </source>
</evidence>
<keyword evidence="12" id="KW-1185">Reference proteome</keyword>
<dbReference type="GO" id="GO:0005886">
    <property type="term" value="C:plasma membrane"/>
    <property type="evidence" value="ECO:0007669"/>
    <property type="project" value="TreeGrafter"/>
</dbReference>
<evidence type="ECO:0000256" key="2">
    <source>
        <dbReference type="ARBA" id="ARBA00011779"/>
    </source>
</evidence>
<feature type="transmembrane region" description="Helical" evidence="9">
    <location>
        <begin position="96"/>
        <end position="117"/>
    </location>
</feature>
<keyword evidence="7 9" id="KW-0472">Membrane</keyword>
<proteinExistence type="predicted"/>
<reference evidence="11" key="1">
    <citation type="submission" date="2021-01" db="EMBL/GenBank/DDBJ databases">
        <title>Genomic Encyclopedia of Type Strains, Phase IV (KMG-IV): sequencing the most valuable type-strain genomes for metagenomic binning, comparative biology and taxonomic classification.</title>
        <authorList>
            <person name="Goeker M."/>
        </authorList>
    </citation>
    <scope>NUCLEOTIDE SEQUENCE</scope>
    <source>
        <strain evidence="11">DSM 25523</strain>
    </source>
</reference>
<dbReference type="SUPFAM" id="SSF161098">
    <property type="entry name" value="MetI-like"/>
    <property type="match status" value="1"/>
</dbReference>
<keyword evidence="4 9" id="KW-0812">Transmembrane</keyword>
<dbReference type="AlphaFoldDB" id="A0A938XZX9"/>
<keyword evidence="6" id="KW-0764">Sulfate transport</keyword>
<feature type="domain" description="ABC transmembrane type-1" evidence="10">
    <location>
        <begin position="58"/>
        <end position="261"/>
    </location>
</feature>
<dbReference type="Gene3D" id="1.10.3720.10">
    <property type="entry name" value="MetI-like"/>
    <property type="match status" value="1"/>
</dbReference>
<dbReference type="CDD" id="cd06261">
    <property type="entry name" value="TM_PBP2"/>
    <property type="match status" value="1"/>
</dbReference>
<dbReference type="InterPro" id="IPR005667">
    <property type="entry name" value="Sulph_transpt2"/>
</dbReference>
<comment type="function">
    <text evidence="8">Part of the ABC transporter complex CysAWTP (TC 3.A.1.6.1) involved in sulfate/thiosulfate import. Probably responsible for the translocation of the substrate across the membrane.</text>
</comment>
<dbReference type="InterPro" id="IPR000515">
    <property type="entry name" value="MetI-like"/>
</dbReference>
<sequence>MKVMPTVTPYQIAVRSLLIGYLLVLVVMPIAAVYAEGFSLGWTPFWEALTAVIAWKAILLTVKLSVVTTVIQAVIGTMSAFVLVRCRFWGRRLFNSLVDLPFALPTAVSGLMLLTLLGPQSLLGSWLQAFGISLLFNQTAIVIGMVFITFPFVIRTVQPLIEQFDLAEEQASYTLGASKVYTFCKVLLPAVVPGIIAGGLLTFSRALAEFGALSLISGNLPGKTQVASVFIYGEIENFNTQGAAAVSIVLLTLSFLVLWAVQALQKRRGIVT</sequence>
<gene>
    <name evidence="11" type="ORF">JOD01_000588</name>
</gene>
<organism evidence="11 12">
    <name type="scientific">Brevibacillus fulvus</name>
    <dbReference type="NCBI Taxonomy" id="1125967"/>
    <lineage>
        <taxon>Bacteria</taxon>
        <taxon>Bacillati</taxon>
        <taxon>Bacillota</taxon>
        <taxon>Bacilli</taxon>
        <taxon>Bacillales</taxon>
        <taxon>Paenibacillaceae</taxon>
        <taxon>Brevibacillus</taxon>
    </lineage>
</organism>